<dbReference type="CDD" id="cd03257">
    <property type="entry name" value="ABC_NikE_OppD_transporters"/>
    <property type="match status" value="1"/>
</dbReference>
<dbReference type="InterPro" id="IPR003593">
    <property type="entry name" value="AAA+_ATPase"/>
</dbReference>
<dbReference type="AlphaFoldDB" id="A0A147F8X3"/>
<accession>A0A147F8X3</accession>
<evidence type="ECO:0000313" key="7">
    <source>
        <dbReference type="Proteomes" id="UP000072189"/>
    </source>
</evidence>
<dbReference type="Gene3D" id="3.40.50.300">
    <property type="entry name" value="P-loop containing nucleotide triphosphate hydrolases"/>
    <property type="match status" value="1"/>
</dbReference>
<reference evidence="6 7" key="1">
    <citation type="journal article" date="2016" name="Front. Microbiol.">
        <title>Genomic Resource of Rice Seed Associated Bacteria.</title>
        <authorList>
            <person name="Midha S."/>
            <person name="Bansal K."/>
            <person name="Sharma S."/>
            <person name="Kumar N."/>
            <person name="Patil P.P."/>
            <person name="Chaudhry V."/>
            <person name="Patil P.B."/>
        </authorList>
    </citation>
    <scope>NUCLEOTIDE SEQUENCE [LARGE SCALE GENOMIC DNA]</scope>
    <source>
        <strain evidence="6 7">RSA3</strain>
    </source>
</reference>
<keyword evidence="2" id="KW-0813">Transport</keyword>
<dbReference type="InterPro" id="IPR003439">
    <property type="entry name" value="ABC_transporter-like_ATP-bd"/>
</dbReference>
<keyword evidence="3" id="KW-0547">Nucleotide-binding</keyword>
<dbReference type="PROSITE" id="PS50893">
    <property type="entry name" value="ABC_TRANSPORTER_2"/>
    <property type="match status" value="1"/>
</dbReference>
<dbReference type="InterPro" id="IPR017871">
    <property type="entry name" value="ABC_transporter-like_CS"/>
</dbReference>
<feature type="domain" description="ABC transporter" evidence="5">
    <location>
        <begin position="6"/>
        <end position="245"/>
    </location>
</feature>
<name>A0A147F8X3_MICTE</name>
<proteinExistence type="inferred from homology"/>
<dbReference type="GO" id="GO:0016887">
    <property type="term" value="F:ATP hydrolysis activity"/>
    <property type="evidence" value="ECO:0007669"/>
    <property type="project" value="InterPro"/>
</dbReference>
<organism evidence="6 7">
    <name type="scientific">Microbacterium testaceum</name>
    <name type="common">Aureobacterium testaceum</name>
    <name type="synonym">Brevibacterium testaceum</name>
    <dbReference type="NCBI Taxonomy" id="2033"/>
    <lineage>
        <taxon>Bacteria</taxon>
        <taxon>Bacillati</taxon>
        <taxon>Actinomycetota</taxon>
        <taxon>Actinomycetes</taxon>
        <taxon>Micrococcales</taxon>
        <taxon>Microbacteriaceae</taxon>
        <taxon>Microbacterium</taxon>
    </lineage>
</organism>
<dbReference type="PANTHER" id="PTHR43776">
    <property type="entry name" value="TRANSPORT ATP-BINDING PROTEIN"/>
    <property type="match status" value="1"/>
</dbReference>
<protein>
    <submittedName>
        <fullName evidence="6">ABC transporter ATP-binding protein</fullName>
    </submittedName>
</protein>
<dbReference type="SMART" id="SM00382">
    <property type="entry name" value="AAA"/>
    <property type="match status" value="1"/>
</dbReference>
<dbReference type="PANTHER" id="PTHR43776:SF7">
    <property type="entry name" value="D,D-DIPEPTIDE TRANSPORT ATP-BINDING PROTEIN DDPF-RELATED"/>
    <property type="match status" value="1"/>
</dbReference>
<evidence type="ECO:0000256" key="3">
    <source>
        <dbReference type="ARBA" id="ARBA00022741"/>
    </source>
</evidence>
<evidence type="ECO:0000259" key="5">
    <source>
        <dbReference type="PROSITE" id="PS50893"/>
    </source>
</evidence>
<comment type="similarity">
    <text evidence="1">Belongs to the ABC transporter superfamily.</text>
</comment>
<gene>
    <name evidence="6" type="ORF">RSA3_07435</name>
</gene>
<evidence type="ECO:0000313" key="6">
    <source>
        <dbReference type="EMBL" id="KTS12842.1"/>
    </source>
</evidence>
<keyword evidence="4 6" id="KW-0067">ATP-binding</keyword>
<dbReference type="EMBL" id="LDRV01000042">
    <property type="protein sequence ID" value="KTS12842.1"/>
    <property type="molecule type" value="Genomic_DNA"/>
</dbReference>
<comment type="caution">
    <text evidence="6">The sequence shown here is derived from an EMBL/GenBank/DDBJ whole genome shotgun (WGS) entry which is preliminary data.</text>
</comment>
<dbReference type="GO" id="GO:0005524">
    <property type="term" value="F:ATP binding"/>
    <property type="evidence" value="ECO:0007669"/>
    <property type="project" value="UniProtKB-KW"/>
</dbReference>
<dbReference type="PROSITE" id="PS00211">
    <property type="entry name" value="ABC_TRANSPORTER_1"/>
    <property type="match status" value="1"/>
</dbReference>
<dbReference type="SUPFAM" id="SSF52540">
    <property type="entry name" value="P-loop containing nucleoside triphosphate hydrolases"/>
    <property type="match status" value="1"/>
</dbReference>
<sequence length="258" mass="28161">MSPSMVSIDDLRVAYGSVTVLDGVSLSVPHGRTLGVVGESGSGKSTLAKVLVGVAAPTSGRVEVDGTDLARGHGRRAMYAHRRRVQMIPQDPYSSLSPRRTIGQTLAEAISPRGGRVSRFEERIAEELQRVGLSGDMMHRYPHEFSGGQRQRVAIARSLIIDPAFVIADEITSALDVSVQAQILELLAQIKAEQNLTMMFISHNLAVVQRVSDDVAVMHRGRIVESGPVERVYTDPQHWYTRRLLEADPGSPGFRLTA</sequence>
<dbReference type="InterPro" id="IPR050319">
    <property type="entry name" value="ABC_transp_ATP-bind"/>
</dbReference>
<evidence type="ECO:0000256" key="1">
    <source>
        <dbReference type="ARBA" id="ARBA00005417"/>
    </source>
</evidence>
<dbReference type="Proteomes" id="UP000072189">
    <property type="component" value="Unassembled WGS sequence"/>
</dbReference>
<dbReference type="GO" id="GO:0055085">
    <property type="term" value="P:transmembrane transport"/>
    <property type="evidence" value="ECO:0007669"/>
    <property type="project" value="UniProtKB-ARBA"/>
</dbReference>
<evidence type="ECO:0000256" key="2">
    <source>
        <dbReference type="ARBA" id="ARBA00022448"/>
    </source>
</evidence>
<evidence type="ECO:0000256" key="4">
    <source>
        <dbReference type="ARBA" id="ARBA00022840"/>
    </source>
</evidence>
<dbReference type="InterPro" id="IPR027417">
    <property type="entry name" value="P-loop_NTPase"/>
</dbReference>
<dbReference type="PATRIC" id="fig|2033.7.peg.2150"/>
<dbReference type="Pfam" id="PF00005">
    <property type="entry name" value="ABC_tran"/>
    <property type="match status" value="1"/>
</dbReference>